<dbReference type="Pfam" id="PF13589">
    <property type="entry name" value="HATPase_c_3"/>
    <property type="match status" value="1"/>
</dbReference>
<feature type="region of interest" description="Disordered" evidence="3">
    <location>
        <begin position="583"/>
        <end position="663"/>
    </location>
</feature>
<accession>A0A2I2F914</accession>
<dbReference type="InterPro" id="IPR014762">
    <property type="entry name" value="DNA_mismatch_repair_CS"/>
</dbReference>
<dbReference type="Gene3D" id="3.30.565.10">
    <property type="entry name" value="Histidine kinase-like ATPase, C-terminal domain"/>
    <property type="match status" value="1"/>
</dbReference>
<dbReference type="GO" id="GO:0061982">
    <property type="term" value="P:meiosis I cell cycle process"/>
    <property type="evidence" value="ECO:0007669"/>
    <property type="project" value="UniProtKB-ARBA"/>
</dbReference>
<dbReference type="InterPro" id="IPR002099">
    <property type="entry name" value="MutL/Mlh/PMS"/>
</dbReference>
<name>A0A2I2F914_ASPCN</name>
<feature type="region of interest" description="Disordered" evidence="3">
    <location>
        <begin position="708"/>
        <end position="765"/>
    </location>
</feature>
<feature type="compositionally biased region" description="Low complexity" evidence="3">
    <location>
        <begin position="516"/>
        <end position="535"/>
    </location>
</feature>
<feature type="compositionally biased region" description="Low complexity" evidence="3">
    <location>
        <begin position="634"/>
        <end position="652"/>
    </location>
</feature>
<dbReference type="PANTHER" id="PTHR10073:SF41">
    <property type="entry name" value="MISMATCH REPAIR PROTEIN, PUTATIVE (AFU_ORTHOLOGUE AFUA_8G05820)-RELATED"/>
    <property type="match status" value="1"/>
</dbReference>
<dbReference type="GO" id="GO:0016887">
    <property type="term" value="F:ATP hydrolysis activity"/>
    <property type="evidence" value="ECO:0007669"/>
    <property type="project" value="InterPro"/>
</dbReference>
<dbReference type="GO" id="GO:0140664">
    <property type="term" value="F:ATP-dependent DNA damage sensor activity"/>
    <property type="evidence" value="ECO:0007669"/>
    <property type="project" value="InterPro"/>
</dbReference>
<comment type="similarity">
    <text evidence="1">Belongs to the DNA mismatch repair MutL/HexB family.</text>
</comment>
<feature type="region of interest" description="Disordered" evidence="3">
    <location>
        <begin position="392"/>
        <end position="461"/>
    </location>
</feature>
<dbReference type="GO" id="GO:0006298">
    <property type="term" value="P:mismatch repair"/>
    <property type="evidence" value="ECO:0007669"/>
    <property type="project" value="InterPro"/>
</dbReference>
<evidence type="ECO:0000256" key="3">
    <source>
        <dbReference type="SAM" id="MobiDB-lite"/>
    </source>
</evidence>
<proteinExistence type="inferred from homology"/>
<dbReference type="GO" id="GO:0030983">
    <property type="term" value="F:mismatched DNA binding"/>
    <property type="evidence" value="ECO:0007669"/>
    <property type="project" value="InterPro"/>
</dbReference>
<dbReference type="RefSeq" id="XP_024671138.1">
    <property type="nucleotide sequence ID" value="XM_024817500.1"/>
</dbReference>
<evidence type="ECO:0000256" key="2">
    <source>
        <dbReference type="ARBA" id="ARBA00022763"/>
    </source>
</evidence>
<dbReference type="EMBL" id="KZ559145">
    <property type="protein sequence ID" value="PLB37126.1"/>
    <property type="molecule type" value="Genomic_DNA"/>
</dbReference>
<dbReference type="NCBIfam" id="TIGR00585">
    <property type="entry name" value="mutl"/>
    <property type="match status" value="1"/>
</dbReference>
<dbReference type="SUPFAM" id="SSF55874">
    <property type="entry name" value="ATPase domain of HSP90 chaperone/DNA topoisomerase II/histidine kinase"/>
    <property type="match status" value="1"/>
</dbReference>
<dbReference type="STRING" id="41067.A0A2I2F914"/>
<evidence type="ECO:0000313" key="6">
    <source>
        <dbReference type="Proteomes" id="UP000234585"/>
    </source>
</evidence>
<dbReference type="InterPro" id="IPR014721">
    <property type="entry name" value="Ribsml_uS5_D2-typ_fold_subgr"/>
</dbReference>
<evidence type="ECO:0000259" key="4">
    <source>
        <dbReference type="SMART" id="SM01340"/>
    </source>
</evidence>
<reference evidence="5 6" key="1">
    <citation type="submission" date="2017-12" db="EMBL/GenBank/DDBJ databases">
        <authorList>
            <consortium name="DOE Joint Genome Institute"/>
            <person name="Haridas S."/>
            <person name="Kjaerbolling I."/>
            <person name="Vesth T.C."/>
            <person name="Frisvad J.C."/>
            <person name="Nybo J.L."/>
            <person name="Theobald S."/>
            <person name="Kuo A."/>
            <person name="Bowyer P."/>
            <person name="Matsuda Y."/>
            <person name="Mondo S."/>
            <person name="Lyhne E.K."/>
            <person name="Kogle M.E."/>
            <person name="Clum A."/>
            <person name="Lipzen A."/>
            <person name="Salamov A."/>
            <person name="Ngan C.Y."/>
            <person name="Daum C."/>
            <person name="Chiniquy J."/>
            <person name="Barry K."/>
            <person name="LaButti K."/>
            <person name="Simmons B.A."/>
            <person name="Magnuson J.K."/>
            <person name="Mortensen U.H."/>
            <person name="Larsen T.O."/>
            <person name="Grigoriev I.V."/>
            <person name="Baker S.E."/>
            <person name="Andersen M.R."/>
            <person name="Nordberg H.P."/>
            <person name="Cantor M.N."/>
            <person name="Hua S.X."/>
        </authorList>
    </citation>
    <scope>NUCLEOTIDE SEQUENCE [LARGE SCALE GENOMIC DNA]</scope>
    <source>
        <strain evidence="5 6">CBS 102.13</strain>
    </source>
</reference>
<keyword evidence="6" id="KW-1185">Reference proteome</keyword>
<organism evidence="5 6">
    <name type="scientific">Aspergillus candidus</name>
    <dbReference type="NCBI Taxonomy" id="41067"/>
    <lineage>
        <taxon>Eukaryota</taxon>
        <taxon>Fungi</taxon>
        <taxon>Dikarya</taxon>
        <taxon>Ascomycota</taxon>
        <taxon>Pezizomycotina</taxon>
        <taxon>Eurotiomycetes</taxon>
        <taxon>Eurotiomycetidae</taxon>
        <taxon>Eurotiales</taxon>
        <taxon>Aspergillaceae</taxon>
        <taxon>Aspergillus</taxon>
        <taxon>Aspergillus subgen. Circumdati</taxon>
    </lineage>
</organism>
<dbReference type="AlphaFoldDB" id="A0A2I2F914"/>
<dbReference type="GO" id="GO:0032389">
    <property type="term" value="C:MutLalpha complex"/>
    <property type="evidence" value="ECO:0007669"/>
    <property type="project" value="TreeGrafter"/>
</dbReference>
<dbReference type="PANTHER" id="PTHR10073">
    <property type="entry name" value="DNA MISMATCH REPAIR PROTEIN MLH, PMS, MUTL"/>
    <property type="match status" value="1"/>
</dbReference>
<evidence type="ECO:0000256" key="1">
    <source>
        <dbReference type="ARBA" id="ARBA00006082"/>
    </source>
</evidence>
<dbReference type="GeneID" id="36524660"/>
<sequence length="887" mass="96472">MPITALPPTTIRAIGATSVISDPCSVVKELVDNALDASATSIFVDISANTVDLIQVKDNGHGIPSSDHSVVCKRAYTSKIETVEDLREVGAKHLGFRGEALASMVEVSGGVTVSTRVNSELVGSSIKYGKDGVPFSTQRASHPVGTSVRVVDLFKHIPVRRQTTLRSTVKTLGKIKKLIQAYAIAQPPKRLCFRVLKAKNEKNNFIYAPGPDPTLMDAAIKIVGKDIASSCIVKKWPPGNVAVQDVSSEQNSKFVLTAVLLNPENDIAKLNNAGQYISVDGRPLSSARGLGRDVTKIYKSYVRSACSRKGLVPTITDPVLCLHVKSLEEPYDVNIEPAKDDILFEDREEFLSVLKDFMANVYGDNLEMEQKRPSSPKGKEPTQEGRFDLLLAQKSPQPVRQARSPDGSLSSIYIPARSSTNSSSGANTTGSVCQSPEQSETHVAVERPTAPGSHSRNSQFINPWSITKLNVPVRENGTKGTGSAVVTLSSNHGTPDGLLRTQRSSQRKQNDHSRKSFLPSPSSTDTSLSNSSPNPRMSLPRVQQSHLTGSPQGQSLRASRDLDRERYGNGALDTIFSRTTQVSLSQNAAEENPDEAQTDPTLSRLAHGRFGSGDASSSGSLASAGATQDSQCIPSARSHASPAPEAEPPRSSLLGSSAAPAVVTAGKRRELPVLEKWSARLHESSKTDQNSELEEALDFENRKREAIKKHRERIRDRVEPSTPSSSPHLSRYLAARAALHSEPATDEGRSRSTTRPVLNPHDPRAYLMRHQNISGQNDKSLRRKTTHKLPLERIPNGCDLHDISLILPTDLSLISTKSNEAIASDVYASTGHDAQAFTDDLQPDIIELWSRRLSALIKTQYRTENESDSLDLTFDFSALKELVKNND</sequence>
<dbReference type="PROSITE" id="PS00058">
    <property type="entry name" value="DNA_MISMATCH_REPAIR_1"/>
    <property type="match status" value="1"/>
</dbReference>
<dbReference type="SMART" id="SM01340">
    <property type="entry name" value="DNA_mis_repair"/>
    <property type="match status" value="1"/>
</dbReference>
<dbReference type="Proteomes" id="UP000234585">
    <property type="component" value="Unassembled WGS sequence"/>
</dbReference>
<protein>
    <submittedName>
        <fullName evidence="5">DNA mismatch repair protein</fullName>
    </submittedName>
</protein>
<feature type="domain" description="DNA mismatch repair protein S5" evidence="4">
    <location>
        <begin position="219"/>
        <end position="359"/>
    </location>
</feature>
<feature type="region of interest" description="Disordered" evidence="3">
    <location>
        <begin position="473"/>
        <end position="561"/>
    </location>
</feature>
<feature type="compositionally biased region" description="Low complexity" evidence="3">
    <location>
        <begin position="612"/>
        <end position="626"/>
    </location>
</feature>
<gene>
    <name evidence="5" type="ORF">BDW47DRAFT_132156</name>
</gene>
<dbReference type="InterPro" id="IPR038973">
    <property type="entry name" value="MutL/Mlh/Pms-like"/>
</dbReference>
<dbReference type="InterPro" id="IPR013507">
    <property type="entry name" value="DNA_mismatch_S5_2-like"/>
</dbReference>
<feature type="compositionally biased region" description="Polar residues" evidence="3">
    <location>
        <begin position="484"/>
        <end position="493"/>
    </location>
</feature>
<feature type="compositionally biased region" description="Polar residues" evidence="3">
    <location>
        <begin position="541"/>
        <end position="557"/>
    </location>
</feature>
<evidence type="ECO:0000313" key="5">
    <source>
        <dbReference type="EMBL" id="PLB37126.1"/>
    </source>
</evidence>
<dbReference type="Pfam" id="PF01119">
    <property type="entry name" value="DNA_mis_repair"/>
    <property type="match status" value="1"/>
</dbReference>
<dbReference type="InterPro" id="IPR036890">
    <property type="entry name" value="HATPase_C_sf"/>
</dbReference>
<keyword evidence="2" id="KW-0227">DNA damage</keyword>
<dbReference type="FunFam" id="3.30.565.10:FF:000017">
    <property type="entry name" value="PMS1 homolog 1, mismatch repair system component"/>
    <property type="match status" value="1"/>
</dbReference>
<dbReference type="SUPFAM" id="SSF54211">
    <property type="entry name" value="Ribosomal protein S5 domain 2-like"/>
    <property type="match status" value="1"/>
</dbReference>
<feature type="compositionally biased region" description="Low complexity" evidence="3">
    <location>
        <begin position="418"/>
        <end position="431"/>
    </location>
</feature>
<dbReference type="GO" id="GO:0005524">
    <property type="term" value="F:ATP binding"/>
    <property type="evidence" value="ECO:0007669"/>
    <property type="project" value="InterPro"/>
</dbReference>
<dbReference type="Gene3D" id="3.30.230.10">
    <property type="match status" value="1"/>
</dbReference>
<dbReference type="OrthoDB" id="10263226at2759"/>
<dbReference type="InterPro" id="IPR020568">
    <property type="entry name" value="Ribosomal_Su5_D2-typ_SF"/>
</dbReference>
<feature type="compositionally biased region" description="Polar residues" evidence="3">
    <location>
        <begin position="452"/>
        <end position="461"/>
    </location>
</feature>